<name>A0A914MFZ4_MELIC</name>
<dbReference type="InterPro" id="IPR000358">
    <property type="entry name" value="RNR_small_fam"/>
</dbReference>
<sequence length="462" mass="52478">MSCPKQINENSPLALNSALSIFSVPPTNVSVVRSFFREILPLSTITQDSPYLFRLFSDNLWTDLSRTYLYLELSIEKLGTNGKWVDIEATDNNIGSIQGIGQTFVQQLKVTVGNTEVYDSGTLYPYKAYITNELSFPDNVKSHFLASIGYYKSEKHDDPTDDGFKNRCSIFANGKRSQFLSRLDFDLGNQELFLLNNLDIHFSIYKNKDAFILQNIKEGATNQYRLYVHDVKLFSKMVEVQPSLNMNIYKTLESKPATYAVRRTEMKSTYLTSGRTEIEYNAFSSAIPRRITVALVSNKAFNGDIALSPFNFKPFDIRDISVHTGGHIYPMVAYKLKFAQDLFVRAFVDMYEALGMANSDRSIDISMSRFKDGWTFFVIPLTSTLDDSCGFELLKSGTTSVRLEFNTPIPAGGVEMIILGEFDQMIMIDYNRHIVTDSNLGEFDQMIMIDYNRHIVTDSNLG</sequence>
<dbReference type="GO" id="GO:0005829">
    <property type="term" value="C:cytosol"/>
    <property type="evidence" value="ECO:0007669"/>
    <property type="project" value="TreeGrafter"/>
</dbReference>
<protein>
    <submittedName>
        <fullName evidence="2">Uncharacterized protein</fullName>
    </submittedName>
</protein>
<dbReference type="GO" id="GO:0004748">
    <property type="term" value="F:ribonucleoside-diphosphate reductase activity, thioredoxin disulfide as acceptor"/>
    <property type="evidence" value="ECO:0007669"/>
    <property type="project" value="TreeGrafter"/>
</dbReference>
<dbReference type="WBParaSite" id="Minc3s01820g26523">
    <property type="protein sequence ID" value="Minc3s01820g26523"/>
    <property type="gene ID" value="Minc3s01820g26523"/>
</dbReference>
<dbReference type="AlphaFoldDB" id="A0A914MFZ4"/>
<dbReference type="PANTHER" id="PTHR23409">
    <property type="entry name" value="RIBONUCLEOSIDE-DIPHOSPHATE REDUCTASE SMALL CHAIN"/>
    <property type="match status" value="1"/>
</dbReference>
<accession>A0A914MFZ4</accession>
<evidence type="ECO:0000313" key="2">
    <source>
        <dbReference type="WBParaSite" id="Minc3s01820g26523"/>
    </source>
</evidence>
<organism evidence="1 2">
    <name type="scientific">Meloidogyne incognita</name>
    <name type="common">Southern root-knot nematode worm</name>
    <name type="synonym">Oxyuris incognita</name>
    <dbReference type="NCBI Taxonomy" id="6306"/>
    <lineage>
        <taxon>Eukaryota</taxon>
        <taxon>Metazoa</taxon>
        <taxon>Ecdysozoa</taxon>
        <taxon>Nematoda</taxon>
        <taxon>Chromadorea</taxon>
        <taxon>Rhabditida</taxon>
        <taxon>Tylenchina</taxon>
        <taxon>Tylenchomorpha</taxon>
        <taxon>Tylenchoidea</taxon>
        <taxon>Meloidogynidae</taxon>
        <taxon>Meloidogyninae</taxon>
        <taxon>Meloidogyne</taxon>
        <taxon>Meloidogyne incognita group</taxon>
    </lineage>
</organism>
<dbReference type="PANTHER" id="PTHR23409:SF21">
    <property type="entry name" value="CAPSID PROTEIN"/>
    <property type="match status" value="1"/>
</dbReference>
<dbReference type="GO" id="GO:0009263">
    <property type="term" value="P:deoxyribonucleotide biosynthetic process"/>
    <property type="evidence" value="ECO:0007669"/>
    <property type="project" value="InterPro"/>
</dbReference>
<proteinExistence type="predicted"/>
<reference evidence="2" key="1">
    <citation type="submission" date="2022-11" db="UniProtKB">
        <authorList>
            <consortium name="WormBaseParasite"/>
        </authorList>
    </citation>
    <scope>IDENTIFICATION</scope>
</reference>
<dbReference type="Proteomes" id="UP000887563">
    <property type="component" value="Unplaced"/>
</dbReference>
<evidence type="ECO:0000313" key="1">
    <source>
        <dbReference type="Proteomes" id="UP000887563"/>
    </source>
</evidence>
<keyword evidence="1" id="KW-1185">Reference proteome</keyword>